<evidence type="ECO:0000313" key="3">
    <source>
        <dbReference type="EMBL" id="KAG9356166.1"/>
    </source>
</evidence>
<dbReference type="AlphaFoldDB" id="A0A8T2MKE7"/>
<accession>A0A8T2MKE7</accession>
<dbReference type="EMBL" id="JAFBMS010000001">
    <property type="protein sequence ID" value="KAG9356166.1"/>
    <property type="molecule type" value="Genomic_DNA"/>
</dbReference>
<evidence type="ECO:0000256" key="1">
    <source>
        <dbReference type="SAM" id="MobiDB-lite"/>
    </source>
</evidence>
<name>A0A8T2MKE7_9TELE</name>
<evidence type="ECO:0000313" key="2">
    <source>
        <dbReference type="EMBL" id="KAG9328859.1"/>
    </source>
</evidence>
<reference evidence="2" key="1">
    <citation type="thesis" date="2021" institute="BYU ScholarsArchive" country="Provo, UT, USA">
        <title>Applications of and Algorithms for Genome Assembly and Genomic Analyses with an Emphasis on Marine Teleosts.</title>
        <authorList>
            <person name="Pickett B.D."/>
        </authorList>
    </citation>
    <scope>NUCLEOTIDE SEQUENCE</scope>
    <source>
        <strain evidence="2">HI-2016</strain>
    </source>
</reference>
<sequence>MPPTLKQLSIGSRDETPEQVLPPTTSPSLYQPELLSHSCWKCYPPETLTGLQRFGTSRCSVSQVSLLGDVTSSLQCLSAMPSIHTWAILYGPGGLPATDVAGTDT</sequence>
<protein>
    <submittedName>
        <fullName evidence="2">Uncharacterized protein</fullName>
    </submittedName>
</protein>
<organism evidence="2 4">
    <name type="scientific">Albula glossodonta</name>
    <name type="common">roundjaw bonefish</name>
    <dbReference type="NCBI Taxonomy" id="121402"/>
    <lineage>
        <taxon>Eukaryota</taxon>
        <taxon>Metazoa</taxon>
        <taxon>Chordata</taxon>
        <taxon>Craniata</taxon>
        <taxon>Vertebrata</taxon>
        <taxon>Euteleostomi</taxon>
        <taxon>Actinopterygii</taxon>
        <taxon>Neopterygii</taxon>
        <taxon>Teleostei</taxon>
        <taxon>Albuliformes</taxon>
        <taxon>Albulidae</taxon>
        <taxon>Albula</taxon>
    </lineage>
</organism>
<proteinExistence type="predicted"/>
<keyword evidence="4" id="KW-1185">Reference proteome</keyword>
<feature type="non-terminal residue" evidence="2">
    <location>
        <position position="1"/>
    </location>
</feature>
<feature type="compositionally biased region" description="Polar residues" evidence="1">
    <location>
        <begin position="1"/>
        <end position="10"/>
    </location>
</feature>
<feature type="region of interest" description="Disordered" evidence="1">
    <location>
        <begin position="1"/>
        <end position="29"/>
    </location>
</feature>
<comment type="caution">
    <text evidence="2">The sequence shown here is derived from an EMBL/GenBank/DDBJ whole genome shotgun (WGS) entry which is preliminary data.</text>
</comment>
<gene>
    <name evidence="3" type="ORF">JZ751_001010</name>
    <name evidence="2" type="ORF">JZ751_010104</name>
</gene>
<dbReference type="Proteomes" id="UP000824540">
    <property type="component" value="Unassembled WGS sequence"/>
</dbReference>
<dbReference type="EMBL" id="JAFBMS010001750">
    <property type="protein sequence ID" value="KAG9328859.1"/>
    <property type="molecule type" value="Genomic_DNA"/>
</dbReference>
<evidence type="ECO:0000313" key="4">
    <source>
        <dbReference type="Proteomes" id="UP000824540"/>
    </source>
</evidence>